<name>A0AA90NT83_9GAMM</name>
<organism evidence="1 2">
    <name type="scientific">Candidatus Endonucleibacter bathymodioli</name>
    <dbReference type="NCBI Taxonomy" id="539814"/>
    <lineage>
        <taxon>Bacteria</taxon>
        <taxon>Pseudomonadati</taxon>
        <taxon>Pseudomonadota</taxon>
        <taxon>Gammaproteobacteria</taxon>
        <taxon>Oceanospirillales</taxon>
        <taxon>Endozoicomonadaceae</taxon>
        <taxon>Candidatus Endonucleibacter</taxon>
    </lineage>
</organism>
<accession>A0AA90NT83</accession>
<sequence>MNGLIKVVGFLFAVICFGTFSYGCSDPETFEDIGEQLKKYAYSAGEKTFNELAYGVTDEFITEIKDWLKKNGSSKKIPMSVHENEVDIEFIAFVCNGEMSYLALLIGSGEYQVMKRVNEICRCSLCDDFSVKCERVNSDVEKMHDSYYVVTKSQESKIGLKCSLNIYKIINKIAENISKHTGKKDIKIAIGFFYDVSECKWALNWHRDWWEDSMCNPDFLAFAVLDMNLPTKRFIRPHAQIALGLIDKHHEDLYGGTRKEMTILPSYEAVYEFVRNIGSEVVSLQVASCVQPLKELNNFTGSGYIVDQSMVRYDGKKIVHCRQERKYVAERLTMIARCFSACDANALKKDSEYQMITDIEDRNYTLLK</sequence>
<gene>
    <name evidence="1" type="ORF">QS748_12615</name>
</gene>
<protein>
    <submittedName>
        <fullName evidence="1">Uncharacterized protein</fullName>
    </submittedName>
</protein>
<dbReference type="AlphaFoldDB" id="A0AA90NT83"/>
<proteinExistence type="predicted"/>
<keyword evidence="2" id="KW-1185">Reference proteome</keyword>
<dbReference type="PROSITE" id="PS51257">
    <property type="entry name" value="PROKAR_LIPOPROTEIN"/>
    <property type="match status" value="1"/>
</dbReference>
<comment type="caution">
    <text evidence="1">The sequence shown here is derived from an EMBL/GenBank/DDBJ whole genome shotgun (WGS) entry which is preliminary data.</text>
</comment>
<dbReference type="Proteomes" id="UP001178148">
    <property type="component" value="Unassembled WGS sequence"/>
</dbReference>
<evidence type="ECO:0000313" key="2">
    <source>
        <dbReference type="Proteomes" id="UP001178148"/>
    </source>
</evidence>
<evidence type="ECO:0000313" key="1">
    <source>
        <dbReference type="EMBL" id="MDP0589969.1"/>
    </source>
</evidence>
<reference evidence="1 2" key="1">
    <citation type="journal article" date="2023" name="bioRxiv">
        <title>An intranuclear bacterial parasite of deep-sea mussels expresses apoptosis inhibitors acquired from its host.</title>
        <authorList>
            <person name="Gonzalez Porras M.A."/>
            <person name="Assie A."/>
            <person name="Tietjen M."/>
            <person name="Violette M."/>
            <person name="Kleiner M."/>
            <person name="Gruber-Vodicka H."/>
            <person name="Dubilier N."/>
            <person name="Leisch N."/>
        </authorList>
    </citation>
    <scope>NUCLEOTIDE SEQUENCE [LARGE SCALE GENOMIC DNA]</scope>
    <source>
        <strain evidence="1">IAP13</strain>
    </source>
</reference>
<dbReference type="EMBL" id="JASXSV010000025">
    <property type="protein sequence ID" value="MDP0589969.1"/>
    <property type="molecule type" value="Genomic_DNA"/>
</dbReference>